<sequence>MPYRALRKQARLRRVESSISAAGFGLLGFAYLWPDEFVRNPNSATANTNVLATIESLTAVPVWSVLFSLTALFIVVGLLPINVSYGPDRTWHSNALLPSAHLAGMATTVGYTVALLATAALSPFTFISTAIFSFMVAGMQITLMLGYSSAPDVTKMDVDWEGRT</sequence>
<feature type="transmembrane region" description="Helical" evidence="1">
    <location>
        <begin position="95"/>
        <end position="120"/>
    </location>
</feature>
<feature type="transmembrane region" description="Helical" evidence="1">
    <location>
        <begin position="62"/>
        <end position="83"/>
    </location>
</feature>
<protein>
    <submittedName>
        <fullName evidence="2">Membrane protein</fullName>
    </submittedName>
</protein>
<organism evidence="2 3">
    <name type="scientific">Gordonia phage Chidiebere</name>
    <dbReference type="NCBI Taxonomy" id="2656530"/>
    <lineage>
        <taxon>Viruses</taxon>
        <taxon>Duplodnaviria</taxon>
        <taxon>Heunggongvirae</taxon>
        <taxon>Uroviricota</taxon>
        <taxon>Caudoviricetes</taxon>
        <taxon>Chidieberevirus</taxon>
        <taxon>Chidieberevirus chidiebere</taxon>
    </lineage>
</organism>
<evidence type="ECO:0000256" key="1">
    <source>
        <dbReference type="SAM" id="Phobius"/>
    </source>
</evidence>
<dbReference type="EMBL" id="MN586022">
    <property type="protein sequence ID" value="QGJ92954.1"/>
    <property type="molecule type" value="Genomic_DNA"/>
</dbReference>
<feature type="transmembrane region" description="Helical" evidence="1">
    <location>
        <begin position="126"/>
        <end position="147"/>
    </location>
</feature>
<dbReference type="RefSeq" id="YP_010675581.1">
    <property type="nucleotide sequence ID" value="NC_071005.1"/>
</dbReference>
<keyword evidence="3" id="KW-1185">Reference proteome</keyword>
<reference evidence="2 3" key="1">
    <citation type="submission" date="2019-10" db="EMBL/GenBank/DDBJ databases">
        <authorList>
            <person name="Zack K.M."/>
            <person name="Garlena R.A."/>
            <person name="Russell D.A."/>
            <person name="Pope W.H."/>
            <person name="Jacobs-Sera D."/>
            <person name="Hatfull G.F."/>
        </authorList>
    </citation>
    <scope>NUCLEOTIDE SEQUENCE [LARGE SCALE GENOMIC DNA]</scope>
</reference>
<keyword evidence="1" id="KW-0812">Transmembrane</keyword>
<keyword evidence="1" id="KW-1133">Transmembrane helix</keyword>
<dbReference type="Proteomes" id="UP000423645">
    <property type="component" value="Segment"/>
</dbReference>
<accession>A0A649VL94</accession>
<keyword evidence="1" id="KW-0472">Membrane</keyword>
<evidence type="ECO:0000313" key="3">
    <source>
        <dbReference type="Proteomes" id="UP000423645"/>
    </source>
</evidence>
<name>A0A649VL94_9CAUD</name>
<feature type="transmembrane region" description="Helical" evidence="1">
    <location>
        <begin position="12"/>
        <end position="33"/>
    </location>
</feature>
<evidence type="ECO:0000313" key="2">
    <source>
        <dbReference type="EMBL" id="QGJ92954.1"/>
    </source>
</evidence>
<proteinExistence type="predicted"/>
<gene>
    <name evidence="2" type="primary">63</name>
    <name evidence="2" type="ORF">PBI_CHIDIEBERE_63</name>
</gene>
<dbReference type="KEGG" id="vg:77951908"/>
<dbReference type="GeneID" id="77951908"/>